<dbReference type="GO" id="GO:0016586">
    <property type="term" value="C:RSC-type complex"/>
    <property type="evidence" value="ECO:0007669"/>
    <property type="project" value="TreeGrafter"/>
</dbReference>
<dbReference type="PANTHER" id="PTHR22597:SF5">
    <property type="entry name" value="LOCALIZATION PROTEIN, PUTATIVE (AFU_ORTHOLOGUE AFUA_1G10600)-RELATED"/>
    <property type="match status" value="1"/>
</dbReference>
<evidence type="ECO:0008006" key="6">
    <source>
        <dbReference type="Google" id="ProtNLM"/>
    </source>
</evidence>
<evidence type="ECO:0000256" key="2">
    <source>
        <dbReference type="ARBA" id="ARBA00023163"/>
    </source>
</evidence>
<keyword evidence="1" id="KW-0805">Transcription regulation</keyword>
<reference evidence="4" key="1">
    <citation type="submission" date="2022-12" db="EMBL/GenBank/DDBJ databases">
        <authorList>
            <person name="Petersen C."/>
        </authorList>
    </citation>
    <scope>NUCLEOTIDE SEQUENCE</scope>
    <source>
        <strain evidence="4">IBT 21472</strain>
    </source>
</reference>
<feature type="compositionally biased region" description="Low complexity" evidence="3">
    <location>
        <begin position="660"/>
        <end position="682"/>
    </location>
</feature>
<dbReference type="Proteomes" id="UP001147746">
    <property type="component" value="Unassembled WGS sequence"/>
</dbReference>
<gene>
    <name evidence="4" type="ORF">N7476_006114</name>
</gene>
<feature type="compositionally biased region" description="Polar residues" evidence="3">
    <location>
        <begin position="153"/>
        <end position="172"/>
    </location>
</feature>
<reference evidence="4" key="2">
    <citation type="journal article" date="2023" name="IMA Fungus">
        <title>Comparative genomic study of the Penicillium genus elucidates a diverse pangenome and 15 lateral gene transfer events.</title>
        <authorList>
            <person name="Petersen C."/>
            <person name="Sorensen T."/>
            <person name="Nielsen M.R."/>
            <person name="Sondergaard T.E."/>
            <person name="Sorensen J.L."/>
            <person name="Fitzpatrick D.A."/>
            <person name="Frisvad J.C."/>
            <person name="Nielsen K.L."/>
        </authorList>
    </citation>
    <scope>NUCLEOTIDE SEQUENCE</scope>
    <source>
        <strain evidence="4">IBT 21472</strain>
    </source>
</reference>
<dbReference type="AlphaFoldDB" id="A0A9W9PWM2"/>
<protein>
    <recommendedName>
        <fullName evidence="6">Nuclear localization protein</fullName>
    </recommendedName>
</protein>
<evidence type="ECO:0000313" key="4">
    <source>
        <dbReference type="EMBL" id="KAJ5315807.1"/>
    </source>
</evidence>
<dbReference type="EMBL" id="JAPZBO010000005">
    <property type="protein sequence ID" value="KAJ5315807.1"/>
    <property type="molecule type" value="Genomic_DNA"/>
</dbReference>
<feature type="compositionally biased region" description="Gly residues" evidence="3">
    <location>
        <begin position="728"/>
        <end position="742"/>
    </location>
</feature>
<organism evidence="4 5">
    <name type="scientific">Penicillium atrosanguineum</name>
    <dbReference type="NCBI Taxonomy" id="1132637"/>
    <lineage>
        <taxon>Eukaryota</taxon>
        <taxon>Fungi</taxon>
        <taxon>Dikarya</taxon>
        <taxon>Ascomycota</taxon>
        <taxon>Pezizomycotina</taxon>
        <taxon>Eurotiomycetes</taxon>
        <taxon>Eurotiomycetidae</taxon>
        <taxon>Eurotiales</taxon>
        <taxon>Aspergillaceae</taxon>
        <taxon>Penicillium</taxon>
    </lineage>
</organism>
<feature type="compositionally biased region" description="Basic and acidic residues" evidence="3">
    <location>
        <begin position="356"/>
        <end position="377"/>
    </location>
</feature>
<feature type="region of interest" description="Disordered" evidence="3">
    <location>
        <begin position="541"/>
        <end position="682"/>
    </location>
</feature>
<accession>A0A9W9PWM2</accession>
<evidence type="ECO:0000256" key="1">
    <source>
        <dbReference type="ARBA" id="ARBA00023015"/>
    </source>
</evidence>
<dbReference type="InterPro" id="IPR013933">
    <property type="entry name" value="CRC_Rsc7/Swp82"/>
</dbReference>
<dbReference type="GO" id="GO:0031490">
    <property type="term" value="F:chromatin DNA binding"/>
    <property type="evidence" value="ECO:0007669"/>
    <property type="project" value="TreeGrafter"/>
</dbReference>
<evidence type="ECO:0000256" key="3">
    <source>
        <dbReference type="SAM" id="MobiDB-lite"/>
    </source>
</evidence>
<feature type="compositionally biased region" description="Polar residues" evidence="3">
    <location>
        <begin position="571"/>
        <end position="580"/>
    </location>
</feature>
<feature type="region of interest" description="Disordered" evidence="3">
    <location>
        <begin position="352"/>
        <end position="377"/>
    </location>
</feature>
<feature type="compositionally biased region" description="Low complexity" evidence="3">
    <location>
        <begin position="542"/>
        <end position="559"/>
    </location>
</feature>
<dbReference type="PANTHER" id="PTHR22597">
    <property type="entry name" value="POLYCOMB GROUP PROTEIN"/>
    <property type="match status" value="1"/>
</dbReference>
<feature type="compositionally biased region" description="Low complexity" evidence="3">
    <location>
        <begin position="610"/>
        <end position="639"/>
    </location>
</feature>
<dbReference type="Pfam" id="PF08624">
    <property type="entry name" value="CRC_subunit"/>
    <property type="match status" value="1"/>
</dbReference>
<keyword evidence="2" id="KW-0804">Transcription</keyword>
<evidence type="ECO:0000313" key="5">
    <source>
        <dbReference type="Proteomes" id="UP001147746"/>
    </source>
</evidence>
<name>A0A9W9PWM2_9EURO</name>
<feature type="compositionally biased region" description="Low complexity" evidence="3">
    <location>
        <begin position="743"/>
        <end position="754"/>
    </location>
</feature>
<feature type="region of interest" description="Disordered" evidence="3">
    <location>
        <begin position="105"/>
        <end position="213"/>
    </location>
</feature>
<proteinExistence type="predicted"/>
<comment type="caution">
    <text evidence="4">The sequence shown here is derived from an EMBL/GenBank/DDBJ whole genome shotgun (WGS) entry which is preliminary data.</text>
</comment>
<sequence length="762" mass="82573">MYGTPHSTTMNGMGGEVIDSFGTIDPANLSNSGTYHRAVLASVAFVVSRSAACFYRRDRSIARTPRDRSSATVGCLVPSPLAYVLSFFLSPSFKLMPLLVSVMPAPSPAEPSPRGVKRSRTPDHGGNGQTEGDQDDEDQGRRKRGRPPKTPRASSNDQPSAGTPAQTPQMQSRPLPHQTAGSPPLASPPDKTTPSKTLVKALPTVRDHTSDQLNEEGDEYIPKEFDEAGETKADAMGYPQGGREYKCRTFRVPNRGTKLFMLATECARVLNYRDSYLLFNKNRSLHKIIASQIEKDDLIQQDILPYSYRSRQIAIVSARSMFRQFGSRVIVNGRRVRDDYWESKARKQGFTEDDLAGEKRPGAAKTRDGTTVDNERHNMLPALPHNDVIFGSTIEPLPPGLSLDVSESAVSLNHLPMIHMATTDDPRLRDYNSMPRARQELTGQTYHDITKTSAGSEIIHQAQTAADFNRALGSQRALRHKGLDEFYAKPREAPETEPQSSTALDSGLSVSQPIQNAQIPPAGMANPAHAQHVMPHQAMMAGQPGFPQQVHQQQMGQSPMRGLPPGMQPNLMHQRSNPSMSAGMAQAPYGYPTQQQHMWGQPPPQPQPSPLSSQGPQGVNMPQYAQQMAAAPQQAPSPMGHHGQQPHQSPRNQHRPSVPQMPQQFAQMQQHPQAQQQAMAGMGFPGGAPAGYNPNMARAMYAANQASGGQAFMAGNPQQAGMAMGMAGGGMSGWPSGPGGPIQPGQPQPGQSGSPLGGWSGY</sequence>
<keyword evidence="5" id="KW-1185">Reference proteome</keyword>
<feature type="region of interest" description="Disordered" evidence="3">
    <location>
        <begin position="728"/>
        <end position="762"/>
    </location>
</feature>